<name>A0A1G4P0C3_9FLOR</name>
<sequence length="243" mass="27737">MFNNNIDDLDNNCKQLLDLLNSNDLATRSQQIDLVYEIYDSGNDVHVQLLSVLLYRHSDLDIQMSAVDGLIFELLLESRNNNISDSINILLPNGIVELKSAHHIDYLPLQKLLVNKQFQKADTVTHRLLCNLSQITGHHSRNWLYFTDVGRLPVVDLLTIDSLWQIHSGGLFGLSVQKSIWLSTNSNWDKFWAKIGWKVNNVNCRYPHEFVWSIDAPAGHLPLCNQLRGVQVLAALFNHPAFL</sequence>
<dbReference type="AlphaFoldDB" id="A0A1G4P0C3"/>
<dbReference type="PANTHER" id="PTHR34800:SF1">
    <property type="entry name" value="TETRAPYRROLE-BINDING PROTEIN, CHLOROPLASTIC"/>
    <property type="match status" value="1"/>
</dbReference>
<organism evidence="2">
    <name type="scientific">Trichogloeopsis pedicellata</name>
    <dbReference type="NCBI Taxonomy" id="1495610"/>
    <lineage>
        <taxon>Eukaryota</taxon>
        <taxon>Rhodophyta</taxon>
        <taxon>Florideophyceae</taxon>
        <taxon>Nemaliophycidae</taxon>
        <taxon>Nemaliales</taxon>
        <taxon>Liagoraceae</taxon>
        <taxon>Trichogloeopsis</taxon>
    </lineage>
</organism>
<dbReference type="InterPro" id="IPR037215">
    <property type="entry name" value="GUN4-like_sf"/>
</dbReference>
<keyword evidence="2" id="KW-0150">Chloroplast</keyword>
<protein>
    <recommendedName>
        <fullName evidence="1">GUN4-like domain-containing protein</fullName>
    </recommendedName>
</protein>
<gene>
    <name evidence="2" type="primary">ycf53</name>
    <name evidence="2" type="ORF">C00024_25</name>
</gene>
<dbReference type="GO" id="GO:0046906">
    <property type="term" value="F:tetrapyrrole binding"/>
    <property type="evidence" value="ECO:0007669"/>
    <property type="project" value="TreeGrafter"/>
</dbReference>
<dbReference type="PANTHER" id="PTHR34800">
    <property type="entry name" value="TETRAPYRROLE-BINDING PROTEIN, CHLOROPLASTIC"/>
    <property type="match status" value="1"/>
</dbReference>
<feature type="domain" description="GUN4-like" evidence="1">
    <location>
        <begin position="100"/>
        <end position="240"/>
    </location>
</feature>
<accession>A0A1G4P0C3</accession>
<dbReference type="Pfam" id="PF05419">
    <property type="entry name" value="GUN4"/>
    <property type="match status" value="1"/>
</dbReference>
<evidence type="ECO:0000259" key="1">
    <source>
        <dbReference type="Pfam" id="PF05419"/>
    </source>
</evidence>
<reference evidence="2" key="1">
    <citation type="submission" date="2016-10" db="EMBL/GenBank/DDBJ databases">
        <title>Chloroplast genomes as a tool to resolve red algal phylogenies: a case study in the Nemaliales.</title>
        <authorList>
            <person name="Costa J.F."/>
            <person name="Lin S.M."/>
            <person name="Macaya E.C."/>
            <person name="Fernandez-Garcia C."/>
            <person name="Verbruggen H."/>
        </authorList>
    </citation>
    <scope>NUCLEOTIDE SEQUENCE</scope>
    <source>
        <strain evidence="2">C.0024</strain>
    </source>
</reference>
<dbReference type="EMBL" id="LT622878">
    <property type="protein sequence ID" value="SCW24327.1"/>
    <property type="molecule type" value="Genomic_DNA"/>
</dbReference>
<reference evidence="2" key="2">
    <citation type="submission" date="2016-10" db="EMBL/GenBank/DDBJ databases">
        <authorList>
            <person name="de Groot N.N."/>
        </authorList>
    </citation>
    <scope>NUCLEOTIDE SEQUENCE</scope>
    <source>
        <strain evidence="2">C.0024</strain>
    </source>
</reference>
<proteinExistence type="predicted"/>
<dbReference type="Gene3D" id="1.25.40.620">
    <property type="match status" value="1"/>
</dbReference>
<dbReference type="InterPro" id="IPR008629">
    <property type="entry name" value="GUN4-like"/>
</dbReference>
<dbReference type="Gene3D" id="1.10.10.1770">
    <property type="entry name" value="Gun4-like"/>
    <property type="match status" value="1"/>
</dbReference>
<dbReference type="GeneID" id="30000482"/>
<dbReference type="RefSeq" id="YP_009315669.1">
    <property type="nucleotide sequence ID" value="NC_031668.1"/>
</dbReference>
<dbReference type="CDD" id="cd16383">
    <property type="entry name" value="GUN4"/>
    <property type="match status" value="1"/>
</dbReference>
<evidence type="ECO:0000313" key="2">
    <source>
        <dbReference type="EMBL" id="SCW24327.1"/>
    </source>
</evidence>
<dbReference type="SUPFAM" id="SSF140869">
    <property type="entry name" value="GUN4-like"/>
    <property type="match status" value="1"/>
</dbReference>
<geneLocation type="chloroplast" evidence="2"/>
<keyword evidence="2" id="KW-0934">Plastid</keyword>